<evidence type="ECO:0000313" key="2">
    <source>
        <dbReference type="EMBL" id="KAJ5193390.1"/>
    </source>
</evidence>
<dbReference type="InterPro" id="IPR010721">
    <property type="entry name" value="UstE-like"/>
</dbReference>
<dbReference type="PANTHER" id="PTHR32251">
    <property type="entry name" value="3-OXO-5-ALPHA-STEROID 4-DEHYDROGENASE"/>
    <property type="match status" value="1"/>
</dbReference>
<dbReference type="GO" id="GO:0016020">
    <property type="term" value="C:membrane"/>
    <property type="evidence" value="ECO:0007669"/>
    <property type="project" value="TreeGrafter"/>
</dbReference>
<dbReference type="Gene3D" id="1.20.120.1630">
    <property type="match status" value="1"/>
</dbReference>
<sequence>MFNSNNTWNVKPARDAGPLDRYIILTSTPGQHQTRYKTTARSRSIDIVTQPFKDPALEHQASSSLHSPPLKNKITPGDVGILKSNLLPSFGLYSSLSLATYIAAEATNRVELKDWLWPSAQVLNAWWTAVGQPMCTHEISFRTACGDLPWTKRVLLSCVTIWGTRLFARIACRSLSRGTDDARYDAIKKEPGFWRGAFLKIFLPEAVVLSVISLPFTVPFTTGDATLPMGDDVMNVVRALGVGLFGAGFAMEVMADTQIGLHRQERTDLCRHGVWGLVRHPNYLGDALVHFSFALLNMAGPFNPVVILGPVANYLFLRFVSGDKETEANQEERYKSQDPHKYEQLRQWKREKNSFWPDLRDLVNPWALAVAGCGFIGVVIEEGFRGAYDM</sequence>
<feature type="transmembrane region" description="Helical" evidence="1">
    <location>
        <begin position="236"/>
        <end position="255"/>
    </location>
</feature>
<evidence type="ECO:0000313" key="3">
    <source>
        <dbReference type="Proteomes" id="UP001150942"/>
    </source>
</evidence>
<dbReference type="Proteomes" id="UP001150942">
    <property type="component" value="Unassembled WGS sequence"/>
</dbReference>
<evidence type="ECO:0000256" key="1">
    <source>
        <dbReference type="SAM" id="Phobius"/>
    </source>
</evidence>
<dbReference type="EMBL" id="JAPQKQ010000006">
    <property type="protein sequence ID" value="KAJ5193390.1"/>
    <property type="molecule type" value="Genomic_DNA"/>
</dbReference>
<dbReference type="AlphaFoldDB" id="A0A9W9M8N6"/>
<name>A0A9W9M8N6_9EURO</name>
<evidence type="ECO:0008006" key="4">
    <source>
        <dbReference type="Google" id="ProtNLM"/>
    </source>
</evidence>
<organism evidence="2 3">
    <name type="scientific">Penicillium cf. viridicatum</name>
    <dbReference type="NCBI Taxonomy" id="2972119"/>
    <lineage>
        <taxon>Eukaryota</taxon>
        <taxon>Fungi</taxon>
        <taxon>Dikarya</taxon>
        <taxon>Ascomycota</taxon>
        <taxon>Pezizomycotina</taxon>
        <taxon>Eurotiomycetes</taxon>
        <taxon>Eurotiomycetidae</taxon>
        <taxon>Eurotiales</taxon>
        <taxon>Aspergillaceae</taxon>
        <taxon>Penicillium</taxon>
    </lineage>
</organism>
<reference evidence="2" key="2">
    <citation type="journal article" date="2023" name="IMA Fungus">
        <title>Comparative genomic study of the Penicillium genus elucidates a diverse pangenome and 15 lateral gene transfer events.</title>
        <authorList>
            <person name="Petersen C."/>
            <person name="Sorensen T."/>
            <person name="Nielsen M.R."/>
            <person name="Sondergaard T.E."/>
            <person name="Sorensen J.L."/>
            <person name="Fitzpatrick D.A."/>
            <person name="Frisvad J.C."/>
            <person name="Nielsen K.L."/>
        </authorList>
    </citation>
    <scope>NUCLEOTIDE SEQUENCE</scope>
    <source>
        <strain evidence="2">IBT 20477</strain>
    </source>
</reference>
<keyword evidence="3" id="KW-1185">Reference proteome</keyword>
<gene>
    <name evidence="2" type="ORF">N7449_009532</name>
</gene>
<comment type="caution">
    <text evidence="2">The sequence shown here is derived from an EMBL/GenBank/DDBJ whole genome shotgun (WGS) entry which is preliminary data.</text>
</comment>
<feature type="transmembrane region" description="Helical" evidence="1">
    <location>
        <begin position="362"/>
        <end position="380"/>
    </location>
</feature>
<dbReference type="Pfam" id="PF06966">
    <property type="entry name" value="DUF1295"/>
    <property type="match status" value="1"/>
</dbReference>
<proteinExistence type="predicted"/>
<accession>A0A9W9M8N6</accession>
<protein>
    <recommendedName>
        <fullName evidence="4">Steroid 5-alpha reductase C-terminal domain-containing protein</fullName>
    </recommendedName>
</protein>
<dbReference type="PANTHER" id="PTHR32251:SF15">
    <property type="entry name" value="3-OXO-5-ALPHA-STEROID 4-DEHYDROGENASE (DUF1295)"/>
    <property type="match status" value="1"/>
</dbReference>
<keyword evidence="1" id="KW-0472">Membrane</keyword>
<reference evidence="2" key="1">
    <citation type="submission" date="2022-11" db="EMBL/GenBank/DDBJ databases">
        <authorList>
            <person name="Petersen C."/>
        </authorList>
    </citation>
    <scope>NUCLEOTIDE SEQUENCE</scope>
    <source>
        <strain evidence="2">IBT 20477</strain>
    </source>
</reference>
<dbReference type="OrthoDB" id="67965at2759"/>
<keyword evidence="1" id="KW-1133">Transmembrane helix</keyword>
<feature type="transmembrane region" description="Helical" evidence="1">
    <location>
        <begin position="197"/>
        <end position="216"/>
    </location>
</feature>
<keyword evidence="1" id="KW-0812">Transmembrane</keyword>